<protein>
    <submittedName>
        <fullName evidence="1">Uncharacterized protein</fullName>
    </submittedName>
</protein>
<dbReference type="RefSeq" id="WP_148134763.1">
    <property type="nucleotide sequence ID" value="NZ_CP017634.1"/>
</dbReference>
<accession>A0A3G1KSV2</accession>
<dbReference type="AlphaFoldDB" id="A0A3G1KSV2"/>
<dbReference type="Proteomes" id="UP000323521">
    <property type="component" value="Chromosome"/>
</dbReference>
<evidence type="ECO:0000313" key="1">
    <source>
        <dbReference type="EMBL" id="ATW25506.1"/>
    </source>
</evidence>
<evidence type="ECO:0000313" key="2">
    <source>
        <dbReference type="Proteomes" id="UP000323521"/>
    </source>
</evidence>
<keyword evidence="2" id="KW-1185">Reference proteome</keyword>
<dbReference type="EMBL" id="CP017634">
    <property type="protein sequence ID" value="ATW25506.1"/>
    <property type="molecule type" value="Genomic_DNA"/>
</dbReference>
<proteinExistence type="predicted"/>
<name>A0A3G1KSV2_FORW1</name>
<sequence length="91" mass="10615">MYEITYKMYLNHIPVLLDDSYLGHVKVEESTLKENLKSRFGLLESQFSSLTPANLAHFYLFTLYRADQSSESISFEILEVKRIPSEPVRPE</sequence>
<organism evidence="1 2">
    <name type="scientific">Formimonas warabiya</name>
    <dbReference type="NCBI Taxonomy" id="1761012"/>
    <lineage>
        <taxon>Bacteria</taxon>
        <taxon>Bacillati</taxon>
        <taxon>Bacillota</taxon>
        <taxon>Clostridia</taxon>
        <taxon>Eubacteriales</taxon>
        <taxon>Peptococcaceae</taxon>
        <taxon>Candidatus Formimonas</taxon>
    </lineage>
</organism>
<gene>
    <name evidence="1" type="ORF">DCMF_12645</name>
</gene>
<reference evidence="1 2" key="1">
    <citation type="submission" date="2016-10" db="EMBL/GenBank/DDBJ databases">
        <title>Complete Genome Sequence of Peptococcaceae strain DCMF.</title>
        <authorList>
            <person name="Edwards R.J."/>
            <person name="Holland S.I."/>
            <person name="Deshpande N.P."/>
            <person name="Wong Y.K."/>
            <person name="Ertan H."/>
            <person name="Manefield M."/>
            <person name="Russell T.L."/>
            <person name="Lee M.J."/>
        </authorList>
    </citation>
    <scope>NUCLEOTIDE SEQUENCE [LARGE SCALE GENOMIC DNA]</scope>
    <source>
        <strain evidence="1 2">DCMF</strain>
    </source>
</reference>
<dbReference type="KEGG" id="fwa:DCMF_12645"/>